<dbReference type="InterPro" id="IPR043502">
    <property type="entry name" value="DNA/RNA_pol_sf"/>
</dbReference>
<dbReference type="PANTHER" id="PTHR10133:SF62">
    <property type="entry name" value="DNA POLYMERASE THETA"/>
    <property type="match status" value="1"/>
</dbReference>
<dbReference type="RefSeq" id="XP_005847145.1">
    <property type="nucleotide sequence ID" value="XM_005847083.1"/>
</dbReference>
<reference evidence="2 3" key="1">
    <citation type="journal article" date="2010" name="Plant Cell">
        <title>The Chlorella variabilis NC64A genome reveals adaptation to photosymbiosis, coevolution with viruses, and cryptic sex.</title>
        <authorList>
            <person name="Blanc G."/>
            <person name="Duncan G."/>
            <person name="Agarkova I."/>
            <person name="Borodovsky M."/>
            <person name="Gurnon J."/>
            <person name="Kuo A."/>
            <person name="Lindquist E."/>
            <person name="Lucas S."/>
            <person name="Pangilinan J."/>
            <person name="Polle J."/>
            <person name="Salamov A."/>
            <person name="Terry A."/>
            <person name="Yamada T."/>
            <person name="Dunigan D.D."/>
            <person name="Grigoriev I.V."/>
            <person name="Claverie J.M."/>
            <person name="Van Etten J.L."/>
        </authorList>
    </citation>
    <scope>NUCLEOTIDE SEQUENCE [LARGE SCALE GENOMIC DNA]</scope>
    <source>
        <strain evidence="2 3">NC64A</strain>
    </source>
</reference>
<protein>
    <recommendedName>
        <fullName evidence="1">DNA-directed DNA polymerase family A palm domain-containing protein</fullName>
    </recommendedName>
</protein>
<dbReference type="eggNOG" id="KOG0950">
    <property type="taxonomic scope" value="Eukaryota"/>
</dbReference>
<dbReference type="GeneID" id="17354264"/>
<evidence type="ECO:0000259" key="1">
    <source>
        <dbReference type="SMART" id="SM00482"/>
    </source>
</evidence>
<evidence type="ECO:0000313" key="3">
    <source>
        <dbReference type="Proteomes" id="UP000008141"/>
    </source>
</evidence>
<dbReference type="AlphaFoldDB" id="E1ZH25"/>
<proteinExistence type="predicted"/>
<dbReference type="GO" id="GO:0006302">
    <property type="term" value="P:double-strand break repair"/>
    <property type="evidence" value="ECO:0007669"/>
    <property type="project" value="TreeGrafter"/>
</dbReference>
<name>E1ZH25_CHLVA</name>
<keyword evidence="3" id="KW-1185">Reference proteome</keyword>
<accession>E1ZH25</accession>
<dbReference type="InterPro" id="IPR002298">
    <property type="entry name" value="DNA_polymerase_A"/>
</dbReference>
<dbReference type="GO" id="GO:0006261">
    <property type="term" value="P:DNA-templated DNA replication"/>
    <property type="evidence" value="ECO:0007669"/>
    <property type="project" value="InterPro"/>
</dbReference>
<dbReference type="Pfam" id="PF00476">
    <property type="entry name" value="DNA_pol_A"/>
    <property type="match status" value="1"/>
</dbReference>
<dbReference type="GO" id="GO:0003887">
    <property type="term" value="F:DNA-directed DNA polymerase activity"/>
    <property type="evidence" value="ECO:0007669"/>
    <property type="project" value="InterPro"/>
</dbReference>
<dbReference type="OMA" id="TCHINSA"/>
<evidence type="ECO:0000313" key="2">
    <source>
        <dbReference type="EMBL" id="EFN55043.1"/>
    </source>
</evidence>
<dbReference type="InParanoid" id="E1ZH25"/>
<dbReference type="EMBL" id="GL433846">
    <property type="protein sequence ID" value="EFN55043.1"/>
    <property type="molecule type" value="Genomic_DNA"/>
</dbReference>
<organism evidence="3">
    <name type="scientific">Chlorella variabilis</name>
    <name type="common">Green alga</name>
    <dbReference type="NCBI Taxonomy" id="554065"/>
    <lineage>
        <taxon>Eukaryota</taxon>
        <taxon>Viridiplantae</taxon>
        <taxon>Chlorophyta</taxon>
        <taxon>core chlorophytes</taxon>
        <taxon>Trebouxiophyceae</taxon>
        <taxon>Chlorellales</taxon>
        <taxon>Chlorellaceae</taxon>
        <taxon>Chlorella clade</taxon>
        <taxon>Chlorella</taxon>
    </lineage>
</organism>
<dbReference type="Gene3D" id="1.10.150.20">
    <property type="entry name" value="5' to 3' exonuclease, C-terminal subdomain"/>
    <property type="match status" value="1"/>
</dbReference>
<sequence length="158" mass="17135">MGVTPKEAAKLKQEFLESMPGVAAFLEKVVEDCRQTGYVETLAGRRCPLPNINLQSWRLRGEAERKAVNTPMQGSAADVMKAAMIALGESLQIGQAGEGGAAIVLMIHDELVIEVAAIVRECMEVVPVRKLHLSVPLAVKMSMGRSWGDLKEVELLPL</sequence>
<dbReference type="GO" id="GO:0003677">
    <property type="term" value="F:DNA binding"/>
    <property type="evidence" value="ECO:0007669"/>
    <property type="project" value="InterPro"/>
</dbReference>
<dbReference type="STRING" id="554065.E1ZH25"/>
<dbReference type="KEGG" id="cvr:CHLNCDRAFT_134898"/>
<dbReference type="PANTHER" id="PTHR10133">
    <property type="entry name" value="DNA POLYMERASE I"/>
    <property type="match status" value="1"/>
</dbReference>
<dbReference type="Proteomes" id="UP000008141">
    <property type="component" value="Unassembled WGS sequence"/>
</dbReference>
<feature type="domain" description="DNA-directed DNA polymerase family A palm" evidence="1">
    <location>
        <begin position="1"/>
        <end position="119"/>
    </location>
</feature>
<dbReference type="SUPFAM" id="SSF56672">
    <property type="entry name" value="DNA/RNA polymerases"/>
    <property type="match status" value="1"/>
</dbReference>
<dbReference type="SMART" id="SM00482">
    <property type="entry name" value="POLAc"/>
    <property type="match status" value="1"/>
</dbReference>
<dbReference type="InterPro" id="IPR001098">
    <property type="entry name" value="DNA-dir_DNA_pol_A_palm_dom"/>
</dbReference>
<dbReference type="OrthoDB" id="2320933at2759"/>
<dbReference type="PRINTS" id="PR00868">
    <property type="entry name" value="DNAPOLI"/>
</dbReference>
<dbReference type="Gene3D" id="3.30.70.370">
    <property type="match status" value="1"/>
</dbReference>
<gene>
    <name evidence="2" type="ORF">CHLNCDRAFT_134898</name>
</gene>